<organism evidence="1 2">
    <name type="scientific">Heliorestis convoluta</name>
    <dbReference type="NCBI Taxonomy" id="356322"/>
    <lineage>
        <taxon>Bacteria</taxon>
        <taxon>Bacillati</taxon>
        <taxon>Bacillota</taxon>
        <taxon>Clostridia</taxon>
        <taxon>Eubacteriales</taxon>
        <taxon>Heliobacteriaceae</taxon>
        <taxon>Heliorestis</taxon>
    </lineage>
</organism>
<accession>A0A5Q2N7S9</accession>
<evidence type="ECO:0000313" key="2">
    <source>
        <dbReference type="Proteomes" id="UP000366051"/>
    </source>
</evidence>
<dbReference type="OrthoDB" id="9796171at2"/>
<dbReference type="AlphaFoldDB" id="A0A5Q2N7S9"/>
<gene>
    <name evidence="1" type="ORF">FTV88_2222</name>
</gene>
<dbReference type="KEGG" id="hcv:FTV88_2222"/>
<dbReference type="Proteomes" id="UP000366051">
    <property type="component" value="Chromosome"/>
</dbReference>
<proteinExistence type="predicted"/>
<name>A0A5Q2N7S9_9FIRM</name>
<evidence type="ECO:0000313" key="1">
    <source>
        <dbReference type="EMBL" id="QGG48320.1"/>
    </source>
</evidence>
<sequence length="48" mass="5291">MTLAVQEIYKLVNGKEIVGVIVYVYPLLALAGRNVVAGLHEMTSLIYQ</sequence>
<dbReference type="RefSeq" id="WP_153725532.1">
    <property type="nucleotide sequence ID" value="NZ_CP045875.1"/>
</dbReference>
<dbReference type="EMBL" id="CP045875">
    <property type="protein sequence ID" value="QGG48320.1"/>
    <property type="molecule type" value="Genomic_DNA"/>
</dbReference>
<keyword evidence="2" id="KW-1185">Reference proteome</keyword>
<protein>
    <submittedName>
        <fullName evidence="1">Uncharacterized protein</fullName>
    </submittedName>
</protein>
<reference evidence="2" key="1">
    <citation type="submission" date="2019-11" db="EMBL/GenBank/DDBJ databases">
        <title>Genome sequence of Heliorestis convoluta strain HH, an alkaliphilic and minimalistic phototrophic bacterium from a soda lake in Egypt.</title>
        <authorList>
            <person name="Dewey E.D."/>
            <person name="Stokes L.M."/>
            <person name="Burchell B.M."/>
            <person name="Shaffer K.N."/>
            <person name="Huntington A.M."/>
            <person name="Baker J.M."/>
            <person name="Nadendla S."/>
            <person name="Giglio M.G."/>
            <person name="Touchman J.W."/>
            <person name="Blankenship R.E."/>
            <person name="Madigan M.T."/>
            <person name="Sattley W.M."/>
        </authorList>
    </citation>
    <scope>NUCLEOTIDE SEQUENCE [LARGE SCALE GENOMIC DNA]</scope>
    <source>
        <strain evidence="2">HH</strain>
    </source>
</reference>